<evidence type="ECO:0000313" key="6">
    <source>
        <dbReference type="Proteomes" id="UP000032232"/>
    </source>
</evidence>
<dbReference type="InterPro" id="IPR036390">
    <property type="entry name" value="WH_DNA-bd_sf"/>
</dbReference>
<organism evidence="5 6">
    <name type="scientific">Jannaschia aquimarina</name>
    <dbReference type="NCBI Taxonomy" id="935700"/>
    <lineage>
        <taxon>Bacteria</taxon>
        <taxon>Pseudomonadati</taxon>
        <taxon>Pseudomonadota</taxon>
        <taxon>Alphaproteobacteria</taxon>
        <taxon>Rhodobacterales</taxon>
        <taxon>Roseobacteraceae</taxon>
        <taxon>Jannaschia</taxon>
    </lineage>
</organism>
<dbReference type="InterPro" id="IPR011991">
    <property type="entry name" value="ArsR-like_HTH"/>
</dbReference>
<name>A0A0D1EG54_9RHOB</name>
<protein>
    <submittedName>
        <fullName evidence="5">HTH-type transcriptional regulator</fullName>
    </submittedName>
</protein>
<dbReference type="CDD" id="cd00090">
    <property type="entry name" value="HTH_ARSR"/>
    <property type="match status" value="1"/>
</dbReference>
<evidence type="ECO:0000256" key="2">
    <source>
        <dbReference type="ARBA" id="ARBA00023125"/>
    </source>
</evidence>
<dbReference type="RefSeq" id="WP_084629726.1">
    <property type="nucleotide sequence ID" value="NZ_FZPF01000004.1"/>
</dbReference>
<dbReference type="STRING" id="935700.jaqu_21430"/>
<dbReference type="InterPro" id="IPR051081">
    <property type="entry name" value="HTH_MetalResp_TranReg"/>
</dbReference>
<keyword evidence="1" id="KW-0805">Transcription regulation</keyword>
<gene>
    <name evidence="5" type="ORF">jaqu_21430</name>
</gene>
<dbReference type="InterPro" id="IPR036388">
    <property type="entry name" value="WH-like_DNA-bd_sf"/>
</dbReference>
<dbReference type="SUPFAM" id="SSF46785">
    <property type="entry name" value="Winged helix' DNA-binding domain"/>
    <property type="match status" value="1"/>
</dbReference>
<dbReference type="Gene3D" id="1.10.10.10">
    <property type="entry name" value="Winged helix-like DNA-binding domain superfamily/Winged helix DNA-binding domain"/>
    <property type="match status" value="1"/>
</dbReference>
<dbReference type="EMBL" id="JYFE01000041">
    <property type="protein sequence ID" value="KIT15876.1"/>
    <property type="molecule type" value="Genomic_DNA"/>
</dbReference>
<evidence type="ECO:0000256" key="3">
    <source>
        <dbReference type="ARBA" id="ARBA00023163"/>
    </source>
</evidence>
<evidence type="ECO:0000259" key="4">
    <source>
        <dbReference type="PROSITE" id="PS50987"/>
    </source>
</evidence>
<dbReference type="AlphaFoldDB" id="A0A0D1EG54"/>
<dbReference type="NCBIfam" id="NF033788">
    <property type="entry name" value="HTH_metalloreg"/>
    <property type="match status" value="1"/>
</dbReference>
<dbReference type="Gene3D" id="3.30.530.20">
    <property type="match status" value="1"/>
</dbReference>
<keyword evidence="2" id="KW-0238">DNA-binding</keyword>
<dbReference type="PROSITE" id="PS50987">
    <property type="entry name" value="HTH_ARSR_2"/>
    <property type="match status" value="1"/>
</dbReference>
<dbReference type="InterPro" id="IPR023393">
    <property type="entry name" value="START-like_dom_sf"/>
</dbReference>
<keyword evidence="3" id="KW-0804">Transcription</keyword>
<dbReference type="PANTHER" id="PTHR33154">
    <property type="entry name" value="TRANSCRIPTIONAL REGULATOR, ARSR FAMILY"/>
    <property type="match status" value="1"/>
</dbReference>
<dbReference type="GO" id="GO:0003700">
    <property type="term" value="F:DNA-binding transcription factor activity"/>
    <property type="evidence" value="ECO:0007669"/>
    <property type="project" value="InterPro"/>
</dbReference>
<evidence type="ECO:0000256" key="1">
    <source>
        <dbReference type="ARBA" id="ARBA00023015"/>
    </source>
</evidence>
<dbReference type="InterPro" id="IPR001845">
    <property type="entry name" value="HTH_ArsR_DNA-bd_dom"/>
</dbReference>
<comment type="caution">
    <text evidence="5">The sequence shown here is derived from an EMBL/GenBank/DDBJ whole genome shotgun (WGS) entry which is preliminary data.</text>
</comment>
<dbReference type="OrthoDB" id="793407at2"/>
<dbReference type="PATRIC" id="fig|935700.4.peg.2209"/>
<dbReference type="PRINTS" id="PR00778">
    <property type="entry name" value="HTHARSR"/>
</dbReference>
<keyword evidence="6" id="KW-1185">Reference proteome</keyword>
<dbReference type="Proteomes" id="UP000032232">
    <property type="component" value="Unassembled WGS sequence"/>
</dbReference>
<proteinExistence type="predicted"/>
<sequence length="222" mass="23989">MAYDAILTCLADPTRRAILDRLRGGALPVGKIAEDLPVTRPAVSQHLKRMKDAGLVSVRPEGTRNLYALTDGGARPLVEWLGALRPAPSDAGTSVHVRLNPAEAWAMFTDGLATWWPVSRLSVSASESGALPMAVVFGDEAIRETTFDGAEHVWARIVEHVAADRLILDWCLDYDGRTEIRFAAEAGGCRVSVDAPDEAGSFWDFALIERFGAAARASLSNF</sequence>
<feature type="domain" description="HTH arsR-type" evidence="4">
    <location>
        <begin position="1"/>
        <end position="89"/>
    </location>
</feature>
<dbReference type="Pfam" id="PF12840">
    <property type="entry name" value="HTH_20"/>
    <property type="match status" value="1"/>
</dbReference>
<dbReference type="SMART" id="SM00418">
    <property type="entry name" value="HTH_ARSR"/>
    <property type="match status" value="1"/>
</dbReference>
<evidence type="ECO:0000313" key="5">
    <source>
        <dbReference type="EMBL" id="KIT15876.1"/>
    </source>
</evidence>
<dbReference type="PANTHER" id="PTHR33154:SF33">
    <property type="entry name" value="TRANSCRIPTIONAL REPRESSOR SDPR"/>
    <property type="match status" value="1"/>
</dbReference>
<dbReference type="GO" id="GO:0003677">
    <property type="term" value="F:DNA binding"/>
    <property type="evidence" value="ECO:0007669"/>
    <property type="project" value="UniProtKB-KW"/>
</dbReference>
<reference evidence="5 6" key="1">
    <citation type="submission" date="2015-02" db="EMBL/GenBank/DDBJ databases">
        <title>Genome Sequence of Jannaschia aquimarina DSM28248, a member of the Roseobacter clade.</title>
        <authorList>
            <person name="Voget S."/>
            <person name="Daniel R."/>
        </authorList>
    </citation>
    <scope>NUCLEOTIDE SEQUENCE [LARGE SCALE GENOMIC DNA]</scope>
    <source>
        <strain evidence="5 6">GSW-M26</strain>
    </source>
</reference>
<dbReference type="SUPFAM" id="SSF55961">
    <property type="entry name" value="Bet v1-like"/>
    <property type="match status" value="1"/>
</dbReference>
<accession>A0A0D1EG54</accession>